<keyword evidence="2" id="KW-0813">Transport</keyword>
<keyword evidence="4 6" id="KW-0067">ATP-binding</keyword>
<dbReference type="GO" id="GO:0005524">
    <property type="term" value="F:ATP binding"/>
    <property type="evidence" value="ECO:0007669"/>
    <property type="project" value="UniProtKB-KW"/>
</dbReference>
<dbReference type="RefSeq" id="WP_311897285.1">
    <property type="nucleotide sequence ID" value="NZ_AP035890.1"/>
</dbReference>
<proteinExistence type="inferred from homology"/>
<dbReference type="PROSITE" id="PS50893">
    <property type="entry name" value="ABC_TRANSPORTER_2"/>
    <property type="match status" value="1"/>
</dbReference>
<dbReference type="PANTHER" id="PTHR46743">
    <property type="entry name" value="TEICHOIC ACIDS EXPORT ATP-BINDING PROTEIN TAGH"/>
    <property type="match status" value="1"/>
</dbReference>
<dbReference type="GO" id="GO:0016020">
    <property type="term" value="C:membrane"/>
    <property type="evidence" value="ECO:0007669"/>
    <property type="project" value="InterPro"/>
</dbReference>
<keyword evidence="3" id="KW-0547">Nucleotide-binding</keyword>
<dbReference type="CDD" id="cd03220">
    <property type="entry name" value="ABC_KpsT_Wzt"/>
    <property type="match status" value="1"/>
</dbReference>
<dbReference type="AlphaFoldDB" id="A0AAW8TMW0"/>
<evidence type="ECO:0000256" key="2">
    <source>
        <dbReference type="ARBA" id="ARBA00022448"/>
    </source>
</evidence>
<dbReference type="Proteomes" id="UP001255696">
    <property type="component" value="Unassembled WGS sequence"/>
</dbReference>
<evidence type="ECO:0000256" key="3">
    <source>
        <dbReference type="ARBA" id="ARBA00022741"/>
    </source>
</evidence>
<accession>A0AAW8TMW0</accession>
<dbReference type="Gene3D" id="3.40.50.300">
    <property type="entry name" value="P-loop containing nucleotide triphosphate hydrolases"/>
    <property type="match status" value="1"/>
</dbReference>
<gene>
    <name evidence="6" type="ORF">P7H47_02475</name>
</gene>
<comment type="caution">
    <text evidence="6">The sequence shown here is derived from an EMBL/GenBank/DDBJ whole genome shotgun (WGS) entry which is preliminary data.</text>
</comment>
<evidence type="ECO:0000313" key="7">
    <source>
        <dbReference type="Proteomes" id="UP001255696"/>
    </source>
</evidence>
<comment type="similarity">
    <text evidence="1">Belongs to the ABC transporter superfamily.</text>
</comment>
<evidence type="ECO:0000256" key="1">
    <source>
        <dbReference type="ARBA" id="ARBA00005417"/>
    </source>
</evidence>
<dbReference type="SUPFAM" id="SSF52540">
    <property type="entry name" value="P-loop containing nucleoside triphosphate hydrolases"/>
    <property type="match status" value="1"/>
</dbReference>
<dbReference type="InterPro" id="IPR050683">
    <property type="entry name" value="Bact_Polysacc_Export_ATP-bd"/>
</dbReference>
<dbReference type="PROSITE" id="PS00211">
    <property type="entry name" value="ABC_TRANSPORTER_1"/>
    <property type="match status" value="1"/>
</dbReference>
<dbReference type="GO" id="GO:0016887">
    <property type="term" value="F:ATP hydrolysis activity"/>
    <property type="evidence" value="ECO:0007669"/>
    <property type="project" value="InterPro"/>
</dbReference>
<sequence length="408" mass="45766">MNENIAVKIDHVEKSFRLPTENTNSLKRTLVNYFKGIKGYRNQEVLRDISFEVEKGDFFGIVGRNGSGKSTLLKIISQIYYPEKGNVEVNGKLVSFIELGVGFNPELTGKENVYLNGAMLGFSTSEIDEMYDDIVEFSELADFMNQKLKNYSSGMQVRLAFAVAIQAKSDILVLDEILAVGDEAFQRKCNDYFLKAKEQEKTIILVTHSMDAVRKYCNKAVLIDKGKIKVIGTPDEVANQYSLDNVTEKGSATVIEGAEAQKKKEEAIKALPVKDLKVNLISPSILDMKHPVIEFEITYEVKEDIQTYIAFSLTDINRNVWIYNDNSLDYMTSGKGKKTLRYSCDVSMLNRCTLQLVTSIRNANHEPMMIAGETDAPTIIIPNGNRLTESERISSSGVIKRNGKWAVS</sequence>
<dbReference type="InterPro" id="IPR003439">
    <property type="entry name" value="ABC_transporter-like_ATP-bd"/>
</dbReference>
<dbReference type="EMBL" id="JARQBI010000004">
    <property type="protein sequence ID" value="MDT2796139.1"/>
    <property type="molecule type" value="Genomic_DNA"/>
</dbReference>
<dbReference type="Pfam" id="PF00005">
    <property type="entry name" value="ABC_tran"/>
    <property type="match status" value="1"/>
</dbReference>
<evidence type="ECO:0000259" key="5">
    <source>
        <dbReference type="PROSITE" id="PS50893"/>
    </source>
</evidence>
<organism evidence="6 7">
    <name type="scientific">Enterococcus cecorum</name>
    <dbReference type="NCBI Taxonomy" id="44008"/>
    <lineage>
        <taxon>Bacteria</taxon>
        <taxon>Bacillati</taxon>
        <taxon>Bacillota</taxon>
        <taxon>Bacilli</taxon>
        <taxon>Lactobacillales</taxon>
        <taxon>Enterococcaceae</taxon>
        <taxon>Enterococcus</taxon>
    </lineage>
</organism>
<dbReference type="GO" id="GO:0140359">
    <property type="term" value="F:ABC-type transporter activity"/>
    <property type="evidence" value="ECO:0007669"/>
    <property type="project" value="InterPro"/>
</dbReference>
<dbReference type="InterPro" id="IPR015860">
    <property type="entry name" value="ABC_transpr_TagH-like"/>
</dbReference>
<dbReference type="PANTHER" id="PTHR46743:SF2">
    <property type="entry name" value="TEICHOIC ACIDS EXPORT ATP-BINDING PROTEIN TAGH"/>
    <property type="match status" value="1"/>
</dbReference>
<dbReference type="InterPro" id="IPR017871">
    <property type="entry name" value="ABC_transporter-like_CS"/>
</dbReference>
<evidence type="ECO:0000256" key="4">
    <source>
        <dbReference type="ARBA" id="ARBA00022840"/>
    </source>
</evidence>
<dbReference type="SMART" id="SM00382">
    <property type="entry name" value="AAA"/>
    <property type="match status" value="1"/>
</dbReference>
<evidence type="ECO:0000313" key="6">
    <source>
        <dbReference type="EMBL" id="MDT2796139.1"/>
    </source>
</evidence>
<name>A0AAW8TMW0_9ENTE</name>
<protein>
    <submittedName>
        <fullName evidence="6">ABC transporter ATP-binding protein</fullName>
    </submittedName>
</protein>
<dbReference type="InterPro" id="IPR027417">
    <property type="entry name" value="P-loop_NTPase"/>
</dbReference>
<feature type="domain" description="ABC transporter" evidence="5">
    <location>
        <begin position="28"/>
        <end position="250"/>
    </location>
</feature>
<dbReference type="InterPro" id="IPR003593">
    <property type="entry name" value="AAA+_ATPase"/>
</dbReference>
<reference evidence="6" key="1">
    <citation type="submission" date="2023-03" db="EMBL/GenBank/DDBJ databases">
        <authorList>
            <person name="Shen W."/>
            <person name="Cai J."/>
        </authorList>
    </citation>
    <scope>NUCLEOTIDE SEQUENCE</scope>
    <source>
        <strain evidence="6">B245-2</strain>
    </source>
</reference>